<evidence type="ECO:0000313" key="2">
    <source>
        <dbReference type="Proteomes" id="UP000676967"/>
    </source>
</evidence>
<dbReference type="InterPro" id="IPR037883">
    <property type="entry name" value="Knr4/Smi1-like_sf"/>
</dbReference>
<organism evidence="1 2">
    <name type="scientific">Actinoplanes ianthinogenes</name>
    <dbReference type="NCBI Taxonomy" id="122358"/>
    <lineage>
        <taxon>Bacteria</taxon>
        <taxon>Bacillati</taxon>
        <taxon>Actinomycetota</taxon>
        <taxon>Actinomycetes</taxon>
        <taxon>Micromonosporales</taxon>
        <taxon>Micromonosporaceae</taxon>
        <taxon>Actinoplanes</taxon>
    </lineage>
</organism>
<dbReference type="Proteomes" id="UP000676967">
    <property type="component" value="Chromosome"/>
</dbReference>
<name>A0ABN6CFS9_9ACTN</name>
<accession>A0ABN6CFS9</accession>
<evidence type="ECO:0000313" key="1">
    <source>
        <dbReference type="EMBL" id="BCJ44430.1"/>
    </source>
</evidence>
<protein>
    <recommendedName>
        <fullName evidence="3">Knr4/Smi1-like domain-containing protein</fullName>
    </recommendedName>
</protein>
<keyword evidence="2" id="KW-1185">Reference proteome</keyword>
<dbReference type="EMBL" id="AP023356">
    <property type="protein sequence ID" value="BCJ44430.1"/>
    <property type="molecule type" value="Genomic_DNA"/>
</dbReference>
<dbReference type="RefSeq" id="WP_189329304.1">
    <property type="nucleotide sequence ID" value="NZ_AP023356.1"/>
</dbReference>
<dbReference type="SUPFAM" id="SSF160631">
    <property type="entry name" value="SMI1/KNR4-like"/>
    <property type="match status" value="1"/>
</dbReference>
<sequence>MTGMDWTDVRARVAALAAHPGGAEVFGGRLGHGWMLEPPLTAAELAEVEGQIGSELPGEYRSFLLQVSRGGAGRRRESRR</sequence>
<gene>
    <name evidence="1" type="ORF">Aiant_50870</name>
</gene>
<reference evidence="1 2" key="1">
    <citation type="submission" date="2020-08" db="EMBL/GenBank/DDBJ databases">
        <title>Whole genome shotgun sequence of Actinoplanes ianthinogenes NBRC 13996.</title>
        <authorList>
            <person name="Komaki H."/>
            <person name="Tamura T."/>
        </authorList>
    </citation>
    <scope>NUCLEOTIDE SEQUENCE [LARGE SCALE GENOMIC DNA]</scope>
    <source>
        <strain evidence="1 2">NBRC 13996</strain>
    </source>
</reference>
<evidence type="ECO:0008006" key="3">
    <source>
        <dbReference type="Google" id="ProtNLM"/>
    </source>
</evidence>
<proteinExistence type="predicted"/>